<dbReference type="InterPro" id="IPR011050">
    <property type="entry name" value="Pectin_lyase_fold/virulence"/>
</dbReference>
<evidence type="ECO:0000256" key="7">
    <source>
        <dbReference type="ARBA" id="ARBA00023157"/>
    </source>
</evidence>
<feature type="chain" id="PRO_5040513879" description="galacturonan 1,4-alpha-galacturonidase" evidence="17">
    <location>
        <begin position="19"/>
        <end position="437"/>
    </location>
</feature>
<keyword evidence="6 16" id="KW-0378">Hydrolase</keyword>
<dbReference type="GO" id="GO:0005975">
    <property type="term" value="P:carbohydrate metabolic process"/>
    <property type="evidence" value="ECO:0007669"/>
    <property type="project" value="InterPro"/>
</dbReference>
<evidence type="ECO:0000256" key="8">
    <source>
        <dbReference type="ARBA" id="ARBA00023180"/>
    </source>
</evidence>
<proteinExistence type="inferred from homology"/>
<reference evidence="18" key="1">
    <citation type="submission" date="2020-02" db="EMBL/GenBank/DDBJ databases">
        <authorList>
            <person name="Lichtner F.J."/>
        </authorList>
    </citation>
    <scope>NUCLEOTIDE SEQUENCE</scope>
    <source>
        <strain evidence="18">G10</strain>
    </source>
</reference>
<feature type="signal peptide" evidence="17">
    <location>
        <begin position="1"/>
        <end position="18"/>
    </location>
</feature>
<evidence type="ECO:0000256" key="4">
    <source>
        <dbReference type="ARBA" id="ARBA00022729"/>
    </source>
</evidence>
<evidence type="ECO:0000256" key="12">
    <source>
        <dbReference type="ARBA" id="ARBA00038933"/>
    </source>
</evidence>
<evidence type="ECO:0000256" key="1">
    <source>
        <dbReference type="ARBA" id="ARBA00004613"/>
    </source>
</evidence>
<gene>
    <name evidence="18" type="ORF">PCG10_008203</name>
</gene>
<dbReference type="InterPro" id="IPR000743">
    <property type="entry name" value="Glyco_hydro_28"/>
</dbReference>
<dbReference type="GO" id="GO:0047911">
    <property type="term" value="F:galacturan 1,4-alpha-galacturonidase activity"/>
    <property type="evidence" value="ECO:0007669"/>
    <property type="project" value="UniProtKB-EC"/>
</dbReference>
<dbReference type="Proteomes" id="UP000701341">
    <property type="component" value="Unassembled WGS sequence"/>
</dbReference>
<dbReference type="Pfam" id="PF00295">
    <property type="entry name" value="Glyco_hydro_28"/>
    <property type="match status" value="1"/>
</dbReference>
<evidence type="ECO:0000256" key="9">
    <source>
        <dbReference type="ARBA" id="ARBA00023295"/>
    </source>
</evidence>
<comment type="function">
    <text evidence="11">Specific in hydrolyzing the terminal glycosidic bond of polygalacturonic acid and oligogalacturonates.</text>
</comment>
<evidence type="ECO:0000256" key="15">
    <source>
        <dbReference type="ARBA" id="ARBA00048766"/>
    </source>
</evidence>
<evidence type="ECO:0000256" key="16">
    <source>
        <dbReference type="RuleBase" id="RU361169"/>
    </source>
</evidence>
<evidence type="ECO:0000256" key="11">
    <source>
        <dbReference type="ARBA" id="ARBA00037312"/>
    </source>
</evidence>
<dbReference type="EMBL" id="JAAOZQ010000061">
    <property type="protein sequence ID" value="KAF7521588.1"/>
    <property type="molecule type" value="Genomic_DNA"/>
</dbReference>
<evidence type="ECO:0000313" key="18">
    <source>
        <dbReference type="EMBL" id="KAF7521588.1"/>
    </source>
</evidence>
<name>A0A9P5GJB8_PENCR</name>
<dbReference type="PANTHER" id="PTHR31736">
    <property type="match status" value="1"/>
</dbReference>
<evidence type="ECO:0000256" key="10">
    <source>
        <dbReference type="ARBA" id="ARBA00023316"/>
    </source>
</evidence>
<comment type="catalytic activity">
    <reaction evidence="15">
        <text>[(1-&gt;4)-alpha-D-galacturonosyl](n) + H2O = alpha-D-galacturonate + [(1-&gt;4)-alpha-D-galacturonosyl](n-1)</text>
        <dbReference type="Rhea" id="RHEA:14117"/>
        <dbReference type="Rhea" id="RHEA-COMP:14570"/>
        <dbReference type="Rhea" id="RHEA-COMP:14572"/>
        <dbReference type="ChEBI" id="CHEBI:15377"/>
        <dbReference type="ChEBI" id="CHEBI:58658"/>
        <dbReference type="ChEBI" id="CHEBI:140523"/>
        <dbReference type="EC" id="3.2.1.67"/>
    </reaction>
</comment>
<evidence type="ECO:0000256" key="6">
    <source>
        <dbReference type="ARBA" id="ARBA00022801"/>
    </source>
</evidence>
<dbReference type="GO" id="GO:0004650">
    <property type="term" value="F:polygalacturonase activity"/>
    <property type="evidence" value="ECO:0007669"/>
    <property type="project" value="InterPro"/>
</dbReference>
<keyword evidence="10" id="KW-0961">Cell wall biogenesis/degradation</keyword>
<comment type="similarity">
    <text evidence="2 16">Belongs to the glycosyl hydrolase 28 family.</text>
</comment>
<dbReference type="GO" id="GO:0005576">
    <property type="term" value="C:extracellular region"/>
    <property type="evidence" value="ECO:0007669"/>
    <property type="project" value="UniProtKB-SubCell"/>
</dbReference>
<protein>
    <recommendedName>
        <fullName evidence="12">galacturonan 1,4-alpha-galacturonidase</fullName>
        <ecNumber evidence="12">3.2.1.67</ecNumber>
    </recommendedName>
    <alternativeName>
        <fullName evidence="13">Galacturan 1,4-alpha-galacturonidase B</fullName>
    </alternativeName>
    <alternativeName>
        <fullName evidence="14">Poly(1,4-alpha-D-galacturonide)galacturonohydrolase B</fullName>
    </alternativeName>
</protein>
<evidence type="ECO:0000256" key="3">
    <source>
        <dbReference type="ARBA" id="ARBA00022525"/>
    </source>
</evidence>
<dbReference type="AlphaFoldDB" id="A0A9P5GJB8"/>
<organism evidence="18 19">
    <name type="scientific">Penicillium crustosum</name>
    <name type="common">Blue mold fungus</name>
    <dbReference type="NCBI Taxonomy" id="36656"/>
    <lineage>
        <taxon>Eukaryota</taxon>
        <taxon>Fungi</taxon>
        <taxon>Dikarya</taxon>
        <taxon>Ascomycota</taxon>
        <taxon>Pezizomycotina</taxon>
        <taxon>Eurotiomycetes</taxon>
        <taxon>Eurotiomycetidae</taxon>
        <taxon>Eurotiales</taxon>
        <taxon>Aspergillaceae</taxon>
        <taxon>Penicillium</taxon>
    </lineage>
</organism>
<keyword evidence="8" id="KW-0325">Glycoprotein</keyword>
<dbReference type="OrthoDB" id="187139at2759"/>
<dbReference type="Gene3D" id="2.160.20.10">
    <property type="entry name" value="Single-stranded right-handed beta-helix, Pectin lyase-like"/>
    <property type="match status" value="1"/>
</dbReference>
<evidence type="ECO:0000256" key="17">
    <source>
        <dbReference type="SAM" id="SignalP"/>
    </source>
</evidence>
<dbReference type="InterPro" id="IPR012334">
    <property type="entry name" value="Pectin_lyas_fold"/>
</dbReference>
<dbReference type="PANTHER" id="PTHR31736:SF6">
    <property type="entry name" value="EXOPOLYGALACTURONASE B-RELATED"/>
    <property type="match status" value="1"/>
</dbReference>
<comment type="subcellular location">
    <subcellularLocation>
        <location evidence="1">Secreted</location>
    </subcellularLocation>
</comment>
<evidence type="ECO:0000256" key="14">
    <source>
        <dbReference type="ARBA" id="ARBA00042261"/>
    </source>
</evidence>
<keyword evidence="7" id="KW-1015">Disulfide bond</keyword>
<dbReference type="SUPFAM" id="SSF51126">
    <property type="entry name" value="Pectin lyase-like"/>
    <property type="match status" value="1"/>
</dbReference>
<keyword evidence="5" id="KW-0677">Repeat</keyword>
<evidence type="ECO:0000256" key="5">
    <source>
        <dbReference type="ARBA" id="ARBA00022737"/>
    </source>
</evidence>
<dbReference type="GO" id="GO:0071555">
    <property type="term" value="P:cell wall organization"/>
    <property type="evidence" value="ECO:0007669"/>
    <property type="project" value="UniProtKB-KW"/>
</dbReference>
<dbReference type="EC" id="3.2.1.67" evidence="12"/>
<evidence type="ECO:0000256" key="13">
    <source>
        <dbReference type="ARBA" id="ARBA00041473"/>
    </source>
</evidence>
<evidence type="ECO:0000256" key="2">
    <source>
        <dbReference type="ARBA" id="ARBA00008834"/>
    </source>
</evidence>
<keyword evidence="19" id="KW-1185">Reference proteome</keyword>
<keyword evidence="3" id="KW-0964">Secreted</keyword>
<comment type="caution">
    <text evidence="18">The sequence shown here is derived from an EMBL/GenBank/DDBJ whole genome shotgun (WGS) entry which is preliminary data.</text>
</comment>
<sequence>MKFLAIGALLLSTASALATEHIIKGAQIIPANDKAALKKIGAYGHPKHHDRRTVTIRSSKSDTDDVSDDFLWGIKAANHGGRLLLQKGKTYVIGKKLDLNFLDNIEVQLEGEVKFTDDIDYWQANNFYYSFQKSITFWVWGGQDIKIFGKGTLNGNGQEWYNAFAGLEVLDPDNTFYRPILFMTDNATRVSVEGITQLNSPCWTNFFVRTKDVSFDDVFINAYSTNASALPKNTDGFDSLNVDGLTVTNTRVDIGDDCFSPKPNTTNIFVQNLWCNNTHGVSMGSIGQYSGVEDIIENAWIENVTLLNGQNGVRLKAWAGEDVGFGRINNVTYKDVHIENTDAPIVLDQCYFNVNATTCAKYPSSVNFTNITFENIHGTSSGKNGKVIADLTCSPNAVCSGITLSDIDITSPAGSPPVVTCDGIDGDVGVECQSSSA</sequence>
<keyword evidence="9 16" id="KW-0326">Glycosidase</keyword>
<dbReference type="FunFam" id="2.160.20.10:FF:000040">
    <property type="entry name" value="Probable exopolygalacturonase B"/>
    <property type="match status" value="1"/>
</dbReference>
<accession>A0A9P5GJB8</accession>
<keyword evidence="4 17" id="KW-0732">Signal</keyword>
<evidence type="ECO:0000313" key="19">
    <source>
        <dbReference type="Proteomes" id="UP000701341"/>
    </source>
</evidence>